<dbReference type="InterPro" id="IPR036388">
    <property type="entry name" value="WH-like_DNA-bd_sf"/>
</dbReference>
<dbReference type="InterPro" id="IPR016032">
    <property type="entry name" value="Sig_transdc_resp-reg_C-effctor"/>
</dbReference>
<dbReference type="Gene3D" id="1.10.10.10">
    <property type="entry name" value="Winged helix-like DNA-binding domain superfamily/Winged helix DNA-binding domain"/>
    <property type="match status" value="1"/>
</dbReference>
<dbReference type="PROSITE" id="PS50043">
    <property type="entry name" value="HTH_LUXR_2"/>
    <property type="match status" value="1"/>
</dbReference>
<evidence type="ECO:0000313" key="3">
    <source>
        <dbReference type="EMBL" id="QPZ92085.1"/>
    </source>
</evidence>
<evidence type="ECO:0000313" key="4">
    <source>
        <dbReference type="Proteomes" id="UP000192422"/>
    </source>
</evidence>
<keyword evidence="1" id="KW-0238">DNA-binding</keyword>
<dbReference type="InterPro" id="IPR039420">
    <property type="entry name" value="WalR-like"/>
</dbReference>
<dbReference type="InterPro" id="IPR000792">
    <property type="entry name" value="Tscrpt_reg_LuxR_C"/>
</dbReference>
<dbReference type="PRINTS" id="PR00038">
    <property type="entry name" value="HTHLUXR"/>
</dbReference>
<evidence type="ECO:0000256" key="1">
    <source>
        <dbReference type="ARBA" id="ARBA00023125"/>
    </source>
</evidence>
<keyword evidence="4" id="KW-1185">Reference proteome</keyword>
<dbReference type="PANTHER" id="PTHR43214">
    <property type="entry name" value="TWO-COMPONENT RESPONSE REGULATOR"/>
    <property type="match status" value="1"/>
</dbReference>
<evidence type="ECO:0000259" key="2">
    <source>
        <dbReference type="PROSITE" id="PS50043"/>
    </source>
</evidence>
<sequence>MNTLNKEGLSGVSQAAPRRRSDACICFVGPREIFSDVIVRTLESEVPEIPVVRVDYLEEIPQRRDENARFPNGDRISTLIVEEGNAAGLKAFIAARGEALSRMRFAIAYTEDRPDREAMDFLRSGALLDQVSFLPMNINITTWMLTLRIILSGGHVVPPALLETGLTVSKAASRKLAEPGLDLEPTPDVMDTLTRREREVLQLLASGQQNKNIADRLQVSEHTAKIHTHRIINKLGVSNRTAAAIWYHRHEARASL</sequence>
<accession>A0ABX6YY54</accession>
<protein>
    <submittedName>
        <fullName evidence="3">Response regulator transcription factor</fullName>
    </submittedName>
</protein>
<dbReference type="SMART" id="SM00421">
    <property type="entry name" value="HTH_LUXR"/>
    <property type="match status" value="1"/>
</dbReference>
<gene>
    <name evidence="3" type="ORF">AKL02_015130</name>
</gene>
<feature type="domain" description="HTH luxR-type" evidence="2">
    <location>
        <begin position="186"/>
        <end position="251"/>
    </location>
</feature>
<proteinExistence type="predicted"/>
<dbReference type="RefSeq" id="WP_083076163.1">
    <property type="nucleotide sequence ID" value="NZ_CP053562.1"/>
</dbReference>
<organism evidence="3 4">
    <name type="scientific">Thioclava electrotropha</name>
    <dbReference type="NCBI Taxonomy" id="1549850"/>
    <lineage>
        <taxon>Bacteria</taxon>
        <taxon>Pseudomonadati</taxon>
        <taxon>Pseudomonadota</taxon>
        <taxon>Alphaproteobacteria</taxon>
        <taxon>Rhodobacterales</taxon>
        <taxon>Paracoccaceae</taxon>
        <taxon>Thioclava</taxon>
    </lineage>
</organism>
<dbReference type="EMBL" id="CP053562">
    <property type="protein sequence ID" value="QPZ92085.1"/>
    <property type="molecule type" value="Genomic_DNA"/>
</dbReference>
<name>A0ABX6YY54_9RHOB</name>
<dbReference type="Proteomes" id="UP000192422">
    <property type="component" value="Chromosome"/>
</dbReference>
<dbReference type="SUPFAM" id="SSF46894">
    <property type="entry name" value="C-terminal effector domain of the bipartite response regulators"/>
    <property type="match status" value="1"/>
</dbReference>
<dbReference type="CDD" id="cd06170">
    <property type="entry name" value="LuxR_C_like"/>
    <property type="match status" value="1"/>
</dbReference>
<reference evidence="3 4" key="1">
    <citation type="submission" date="2020-05" db="EMBL/GenBank/DDBJ databases">
        <title>Thioclava electrotropha strain Elox9 finished genome.</title>
        <authorList>
            <person name="Rowe A.R."/>
            <person name="Wilbanks E.G."/>
        </authorList>
    </citation>
    <scope>NUCLEOTIDE SEQUENCE [LARGE SCALE GENOMIC DNA]</scope>
    <source>
        <strain evidence="3 4">Elox9</strain>
    </source>
</reference>
<dbReference type="Pfam" id="PF00196">
    <property type="entry name" value="GerE"/>
    <property type="match status" value="1"/>
</dbReference>